<proteinExistence type="predicted"/>
<dbReference type="EMBL" id="CP045201">
    <property type="protein sequence ID" value="QOL80056.1"/>
    <property type="molecule type" value="Genomic_DNA"/>
</dbReference>
<evidence type="ECO:0000313" key="2">
    <source>
        <dbReference type="Proteomes" id="UP000594118"/>
    </source>
</evidence>
<reference evidence="1 2" key="1">
    <citation type="submission" date="2019-10" db="EMBL/GenBank/DDBJ databases">
        <title>Pseudopuniceibacterium sp. HQ09 islated from Antarctica.</title>
        <authorList>
            <person name="Liao L."/>
            <person name="Su S."/>
            <person name="Chen B."/>
            <person name="Yu Y."/>
        </authorList>
    </citation>
    <scope>NUCLEOTIDE SEQUENCE [LARGE SCALE GENOMIC DNA]</scope>
    <source>
        <strain evidence="1 2">HQ09</strain>
    </source>
</reference>
<keyword evidence="2" id="KW-1185">Reference proteome</keyword>
<dbReference type="AlphaFoldDB" id="A0A7L9WKY8"/>
<dbReference type="Proteomes" id="UP000594118">
    <property type="component" value="Chromosome"/>
</dbReference>
<dbReference type="RefSeq" id="WP_193082370.1">
    <property type="nucleotide sequence ID" value="NZ_CP045201.1"/>
</dbReference>
<gene>
    <name evidence="1" type="ORF">F3W81_03975</name>
</gene>
<evidence type="ECO:0000313" key="1">
    <source>
        <dbReference type="EMBL" id="QOL80056.1"/>
    </source>
</evidence>
<accession>A0A7L9WKY8</accession>
<sequence length="220" mass="24812">MTVQMPIRATRRSHDMREVSILQLIEWAFQREKVRIDFDQGTQQRPQGALKGYGMEHILMRQAELGCRVDGGGTSEPHPDADAVADALAVLPEGHGGQRMAMRIGELARAGQVPSWHIPEKTRVVPCEWRTTKHGTFAQTESAGMLSYMSRGKLREVEVKYCPITIQNHPGDAAALRREYLGWWGALLELRDTFRIYGGLTSYVVTEAMPPRTPWKDATR</sequence>
<protein>
    <submittedName>
        <fullName evidence="1">Uncharacterized protein</fullName>
    </submittedName>
</protein>
<organism evidence="1 2">
    <name type="scientific">Pseudooceanicola spongiae</name>
    <dbReference type="NCBI Taxonomy" id="2613965"/>
    <lineage>
        <taxon>Bacteria</taxon>
        <taxon>Pseudomonadati</taxon>
        <taxon>Pseudomonadota</taxon>
        <taxon>Alphaproteobacteria</taxon>
        <taxon>Rhodobacterales</taxon>
        <taxon>Paracoccaceae</taxon>
        <taxon>Pseudooceanicola</taxon>
    </lineage>
</organism>
<name>A0A7L9WKY8_9RHOB</name>
<dbReference type="KEGG" id="pshq:F3W81_03975"/>